<dbReference type="EMBL" id="JBBKTW010000004">
    <property type="protein sequence ID" value="MEN2988872.1"/>
    <property type="molecule type" value="Genomic_DNA"/>
</dbReference>
<dbReference type="SUPFAM" id="SSF64307">
    <property type="entry name" value="SirA-like"/>
    <property type="match status" value="1"/>
</dbReference>
<dbReference type="RefSeq" id="WP_345934892.1">
    <property type="nucleotide sequence ID" value="NZ_JBBKTV010000009.1"/>
</dbReference>
<evidence type="ECO:0000259" key="2">
    <source>
        <dbReference type="PROSITE" id="PS01148"/>
    </source>
</evidence>
<comment type="caution">
    <text evidence="3">The sequence shown here is derived from an EMBL/GenBank/DDBJ whole genome shotgun (WGS) entry which is preliminary data.</text>
</comment>
<dbReference type="InterPro" id="IPR036868">
    <property type="entry name" value="TusA-like_sf"/>
</dbReference>
<accession>A0ABU9YJC5</accession>
<feature type="domain" description="UPF0033" evidence="2">
    <location>
        <begin position="15"/>
        <end position="39"/>
    </location>
</feature>
<comment type="similarity">
    <text evidence="1">Belongs to the sulfur carrier protein TusA family.</text>
</comment>
<dbReference type="PANTHER" id="PTHR33279:SF2">
    <property type="entry name" value="SULFUR CARRIER PROTEIN TUSA"/>
    <property type="match status" value="1"/>
</dbReference>
<dbReference type="CDD" id="cd00291">
    <property type="entry name" value="SirA_YedF_YeeD"/>
    <property type="match status" value="1"/>
</dbReference>
<sequence>MTSDTDISGEIAQVIDAEGLVCPWPVLRLKKALNALEVGAVVEIVATDPASYIDIPGFCDTGGHDLLLQRRDGNRFIYRVRKGAHA</sequence>
<evidence type="ECO:0000313" key="3">
    <source>
        <dbReference type="EMBL" id="MEN2988872.1"/>
    </source>
</evidence>
<dbReference type="PANTHER" id="PTHR33279">
    <property type="entry name" value="SULFUR CARRIER PROTEIN YEDF-RELATED"/>
    <property type="match status" value="1"/>
</dbReference>
<dbReference type="PROSITE" id="PS01148">
    <property type="entry name" value="UPF0033"/>
    <property type="match status" value="1"/>
</dbReference>
<dbReference type="Gene3D" id="3.30.110.40">
    <property type="entry name" value="TusA-like domain"/>
    <property type="match status" value="1"/>
</dbReference>
<evidence type="ECO:0000256" key="1">
    <source>
        <dbReference type="ARBA" id="ARBA00008984"/>
    </source>
</evidence>
<gene>
    <name evidence="3" type="ORF">WG926_11210</name>
</gene>
<keyword evidence="4" id="KW-1185">Reference proteome</keyword>
<name>A0ABU9YJC5_9PROT</name>
<dbReference type="Proteomes" id="UP001413721">
    <property type="component" value="Unassembled WGS sequence"/>
</dbReference>
<reference evidence="3 4" key="1">
    <citation type="submission" date="2024-03" db="EMBL/GenBank/DDBJ databases">
        <title>High-quality draft genome sequencing of Tistrella sp. BH-R2-4.</title>
        <authorList>
            <person name="Dong C."/>
        </authorList>
    </citation>
    <scope>NUCLEOTIDE SEQUENCE [LARGE SCALE GENOMIC DNA]</scope>
    <source>
        <strain evidence="3 4">BH-R2-4</strain>
    </source>
</reference>
<dbReference type="InterPro" id="IPR001455">
    <property type="entry name" value="TusA-like"/>
</dbReference>
<organism evidence="3 4">
    <name type="scientific">Tistrella arctica</name>
    <dbReference type="NCBI Taxonomy" id="3133430"/>
    <lineage>
        <taxon>Bacteria</taxon>
        <taxon>Pseudomonadati</taxon>
        <taxon>Pseudomonadota</taxon>
        <taxon>Alphaproteobacteria</taxon>
        <taxon>Geminicoccales</taxon>
        <taxon>Geminicoccaceae</taxon>
        <taxon>Tistrella</taxon>
    </lineage>
</organism>
<dbReference type="Pfam" id="PF01206">
    <property type="entry name" value="TusA"/>
    <property type="match status" value="1"/>
</dbReference>
<protein>
    <submittedName>
        <fullName evidence="3">Sulfurtransferase TusA family protein</fullName>
    </submittedName>
</protein>
<proteinExistence type="inferred from homology"/>
<evidence type="ECO:0000313" key="4">
    <source>
        <dbReference type="Proteomes" id="UP001413721"/>
    </source>
</evidence>